<dbReference type="SUPFAM" id="SSF53955">
    <property type="entry name" value="Lysozyme-like"/>
    <property type="match status" value="1"/>
</dbReference>
<protein>
    <submittedName>
        <fullName evidence="6">Transglycosylase SLT domain-containing protein</fullName>
    </submittedName>
</protein>
<evidence type="ECO:0000313" key="6">
    <source>
        <dbReference type="EMBL" id="MDD0824840.1"/>
    </source>
</evidence>
<dbReference type="Proteomes" id="UP001221909">
    <property type="component" value="Unassembled WGS sequence"/>
</dbReference>
<comment type="similarity">
    <text evidence="1">Belongs to the transglycosylase Slt family.</text>
</comment>
<sequence>MWKKTLLALVLASNYASATTLESSKNYTEAELKQLKNDWLNIYQKELQYAEQLQIKQRQNFQQVMNLIDIVLSQKSLPFQTEQVIQRLLSTLSGYPLEMEADWALLNAKNSLKQLKESDIQMFLAKYPNSLYKSRLQQSGFERLYQEQKFAELIAYAKEIKPSSVADKCRLFSAQYEVLASQAQINPEASQAEGVKDDNPELATLVKEFDDFWLTTPKLTSDCANLENYWRDQGLKTDEKVRLKAVELVKQNANAEITNLAINVTDETLKNWLNSISAIANSAKELQSFVENQPLESPFYAENKAIILQLFPKYIRTLSENLESPTFAPYQLWAEKYQLSADEIRTWKITFINRLFDNKEPTFQLWRDEQIKELQADNLTERRLRMAIWQKSDLNEWLTLLSTEGKAKAEWRYWAAKANKNQEQRKAVWEALSEERGFYPMLASQQLGKVYQLPAIAYSTLTQEQYSSYKTQFDRIRELRQLERFNQAKTVWIAFLKELSHTEKLAVIAYAKDQDWFDLAVEGTIQAKAFDYIDLRLPNAYSDWFDLNLKDKAISKTFAQAIARQESAWNAQAKSHANAMGLMQMLPTTAAKTAKDNNLPFRNESDLFRPFNNIMLGTTHLAELNEKYPNNRILIASAYNAGAGRVERWLARSQGTLEMDEFIASIPFYETRGYVQNVLAYDYYYHTLYANEHQKQTKELKMFYKEELTQKY</sequence>
<dbReference type="EMBL" id="JAQSJE010000009">
    <property type="protein sequence ID" value="MDD0824840.1"/>
    <property type="molecule type" value="Genomic_DNA"/>
</dbReference>
<dbReference type="Gene3D" id="1.25.20.10">
    <property type="entry name" value="Bacterial muramidases"/>
    <property type="match status" value="1"/>
</dbReference>
<comment type="caution">
    <text evidence="6">The sequence shown here is derived from an EMBL/GenBank/DDBJ whole genome shotgun (WGS) entry which is preliminary data.</text>
</comment>
<dbReference type="Gene3D" id="1.10.530.10">
    <property type="match status" value="1"/>
</dbReference>
<dbReference type="PANTHER" id="PTHR37423:SF5">
    <property type="entry name" value="SOLUBLE LYTIC MUREIN TRANSGLYCOSYLASE"/>
    <property type="match status" value="1"/>
</dbReference>
<dbReference type="InterPro" id="IPR008258">
    <property type="entry name" value="Transglycosylase_SLT_dom_1"/>
</dbReference>
<feature type="domain" description="Transglycosylase SLT" evidence="4">
    <location>
        <begin position="550"/>
        <end position="655"/>
    </location>
</feature>
<feature type="domain" description="Lytic transglycosylase superhelical linker" evidence="5">
    <location>
        <begin position="469"/>
        <end position="533"/>
    </location>
</feature>
<dbReference type="InterPro" id="IPR037061">
    <property type="entry name" value="Lytic_TGlycoase_superhlx_L_sf"/>
</dbReference>
<dbReference type="SUPFAM" id="SSF48435">
    <property type="entry name" value="Bacterial muramidases"/>
    <property type="match status" value="1"/>
</dbReference>
<dbReference type="InterPro" id="IPR000189">
    <property type="entry name" value="Transglyc_AS"/>
</dbReference>
<keyword evidence="2 3" id="KW-0732">Signal</keyword>
<proteinExistence type="inferred from homology"/>
<dbReference type="Pfam" id="PF01464">
    <property type="entry name" value="SLT"/>
    <property type="match status" value="1"/>
</dbReference>
<dbReference type="InterPro" id="IPR008939">
    <property type="entry name" value="Lytic_TGlycosylase_superhlx_U"/>
</dbReference>
<dbReference type="CDD" id="cd13401">
    <property type="entry name" value="Slt70-like"/>
    <property type="match status" value="1"/>
</dbReference>
<evidence type="ECO:0000256" key="2">
    <source>
        <dbReference type="ARBA" id="ARBA00022729"/>
    </source>
</evidence>
<keyword evidence="7" id="KW-1185">Reference proteome</keyword>
<feature type="chain" id="PRO_5045093301" evidence="3">
    <location>
        <begin position="19"/>
        <end position="712"/>
    </location>
</feature>
<name>A0ABT5MS22_9PAST</name>
<dbReference type="Gene3D" id="1.10.1240.20">
    <property type="entry name" value="Lytic transglycosylase, superhelical linker domain"/>
    <property type="match status" value="1"/>
</dbReference>
<gene>
    <name evidence="6" type="ORF">PTQ27_10255</name>
</gene>
<reference evidence="6 7" key="1">
    <citation type="submission" date="2023-02" db="EMBL/GenBank/DDBJ databases">
        <title>Mannheimia cairiniae sp. nov., a novel species of Mannheimia obtained from moscovy ducks (Cairina moschata) and reclassification of Mannheimia ovis as heterotypic synonym of Mannheimia pernigra.</title>
        <authorList>
            <person name="Christensen H."/>
        </authorList>
    </citation>
    <scope>NUCLEOTIDE SEQUENCE [LARGE SCALE GENOMIC DNA]</scope>
    <source>
        <strain evidence="6 7">AT1</strain>
    </source>
</reference>
<accession>A0ABT5MS22</accession>
<dbReference type="PANTHER" id="PTHR37423">
    <property type="entry name" value="SOLUBLE LYTIC MUREIN TRANSGLYCOSYLASE-RELATED"/>
    <property type="match status" value="1"/>
</dbReference>
<dbReference type="PROSITE" id="PS00922">
    <property type="entry name" value="TRANSGLYCOSYLASE"/>
    <property type="match status" value="1"/>
</dbReference>
<evidence type="ECO:0000259" key="5">
    <source>
        <dbReference type="Pfam" id="PF14718"/>
    </source>
</evidence>
<organism evidence="6 7">
    <name type="scientific">Mannheimia cairinae</name>
    <dbReference type="NCBI Taxonomy" id="3025936"/>
    <lineage>
        <taxon>Bacteria</taxon>
        <taxon>Pseudomonadati</taxon>
        <taxon>Pseudomonadota</taxon>
        <taxon>Gammaproteobacteria</taxon>
        <taxon>Pasteurellales</taxon>
        <taxon>Pasteurellaceae</taxon>
        <taxon>Mannheimia</taxon>
    </lineage>
</organism>
<dbReference type="Pfam" id="PF14718">
    <property type="entry name" value="SLT_L"/>
    <property type="match status" value="1"/>
</dbReference>
<evidence type="ECO:0000259" key="4">
    <source>
        <dbReference type="Pfam" id="PF01464"/>
    </source>
</evidence>
<evidence type="ECO:0000256" key="1">
    <source>
        <dbReference type="ARBA" id="ARBA00007734"/>
    </source>
</evidence>
<dbReference type="RefSeq" id="WP_273748769.1">
    <property type="nucleotide sequence ID" value="NZ_JAQSJE010000009.1"/>
</dbReference>
<dbReference type="InterPro" id="IPR012289">
    <property type="entry name" value="Lytic_TGlycosylase_superhlx_L"/>
</dbReference>
<evidence type="ECO:0000313" key="7">
    <source>
        <dbReference type="Proteomes" id="UP001221909"/>
    </source>
</evidence>
<evidence type="ECO:0000256" key="3">
    <source>
        <dbReference type="SAM" id="SignalP"/>
    </source>
</evidence>
<feature type="signal peptide" evidence="3">
    <location>
        <begin position="1"/>
        <end position="18"/>
    </location>
</feature>
<dbReference type="InterPro" id="IPR023346">
    <property type="entry name" value="Lysozyme-like_dom_sf"/>
</dbReference>